<dbReference type="EMBL" id="MT145053">
    <property type="protein sequence ID" value="QJI03036.1"/>
    <property type="molecule type" value="Genomic_DNA"/>
</dbReference>
<dbReference type="EMBL" id="MT142558">
    <property type="protein sequence ID" value="QJA85164.1"/>
    <property type="molecule type" value="Genomic_DNA"/>
</dbReference>
<reference evidence="2" key="1">
    <citation type="submission" date="2020-03" db="EMBL/GenBank/DDBJ databases">
        <title>The deep terrestrial virosphere.</title>
        <authorList>
            <person name="Holmfeldt K."/>
            <person name="Nilsson E."/>
            <person name="Simone D."/>
            <person name="Lopez-Fernandez M."/>
            <person name="Wu X."/>
            <person name="de Brujin I."/>
            <person name="Lundin D."/>
            <person name="Andersson A."/>
            <person name="Bertilsson S."/>
            <person name="Dopson M."/>
        </authorList>
    </citation>
    <scope>NUCLEOTIDE SEQUENCE</scope>
    <source>
        <strain evidence="1">MM415A01952</strain>
        <strain evidence="2">MM415B02267</strain>
        <strain evidence="3">TM448B03997</strain>
    </source>
</reference>
<evidence type="ECO:0000313" key="3">
    <source>
        <dbReference type="EMBL" id="QJI03036.1"/>
    </source>
</evidence>
<dbReference type="AlphaFoldDB" id="A0A6M3KUP1"/>
<dbReference type="EMBL" id="MT142113">
    <property type="protein sequence ID" value="QJA74669.1"/>
    <property type="molecule type" value="Genomic_DNA"/>
</dbReference>
<sequence>MKKKIRKKICIKEYKDGAYIYGHYLSIVCQNWVLLNLDDEIKEKDDGEIYYLVCMPYISNY</sequence>
<accession>A0A6M3KUP1</accession>
<evidence type="ECO:0000313" key="2">
    <source>
        <dbReference type="EMBL" id="QJA85164.1"/>
    </source>
</evidence>
<gene>
    <name evidence="1" type="ORF">MM415A01952_0010</name>
    <name evidence="2" type="ORF">MM415B02267_0011</name>
    <name evidence="3" type="ORF">TM448B03997_0002</name>
</gene>
<proteinExistence type="predicted"/>
<evidence type="ECO:0000313" key="1">
    <source>
        <dbReference type="EMBL" id="QJA74669.1"/>
    </source>
</evidence>
<protein>
    <submittedName>
        <fullName evidence="2">Uncharacterized protein</fullName>
    </submittedName>
</protein>
<organism evidence="2">
    <name type="scientific">viral metagenome</name>
    <dbReference type="NCBI Taxonomy" id="1070528"/>
    <lineage>
        <taxon>unclassified sequences</taxon>
        <taxon>metagenomes</taxon>
        <taxon>organismal metagenomes</taxon>
    </lineage>
</organism>
<name>A0A6M3KUP1_9ZZZZ</name>